<dbReference type="Gene3D" id="1.25.40.710">
    <property type="match status" value="1"/>
</dbReference>
<comment type="caution">
    <text evidence="1">The sequence shown here is derived from an EMBL/GenBank/DDBJ whole genome shotgun (WGS) entry which is preliminary data.</text>
</comment>
<dbReference type="Proteomes" id="UP000194236">
    <property type="component" value="Unassembled WGS sequence"/>
</dbReference>
<organism evidence="1 2">
    <name type="scientific">Euroglyphus maynei</name>
    <name type="common">Mayne's house dust mite</name>
    <dbReference type="NCBI Taxonomy" id="6958"/>
    <lineage>
        <taxon>Eukaryota</taxon>
        <taxon>Metazoa</taxon>
        <taxon>Ecdysozoa</taxon>
        <taxon>Arthropoda</taxon>
        <taxon>Chelicerata</taxon>
        <taxon>Arachnida</taxon>
        <taxon>Acari</taxon>
        <taxon>Acariformes</taxon>
        <taxon>Sarcoptiformes</taxon>
        <taxon>Astigmata</taxon>
        <taxon>Psoroptidia</taxon>
        <taxon>Analgoidea</taxon>
        <taxon>Pyroglyphidae</taxon>
        <taxon>Pyroglyphinae</taxon>
        <taxon>Euroglyphus</taxon>
    </lineage>
</organism>
<evidence type="ECO:0000313" key="2">
    <source>
        <dbReference type="Proteomes" id="UP000194236"/>
    </source>
</evidence>
<dbReference type="AlphaFoldDB" id="A0A1Y3APX8"/>
<proteinExistence type="predicted"/>
<keyword evidence="2" id="KW-1185">Reference proteome</keyword>
<accession>A0A1Y3APX8</accession>
<reference evidence="1 2" key="1">
    <citation type="submission" date="2017-03" db="EMBL/GenBank/DDBJ databases">
        <title>Genome Survey of Euroglyphus maynei.</title>
        <authorList>
            <person name="Arlian L.G."/>
            <person name="Morgan M.S."/>
            <person name="Rider S.D."/>
        </authorList>
    </citation>
    <scope>NUCLEOTIDE SEQUENCE [LARGE SCALE GENOMIC DNA]</scope>
    <source>
        <strain evidence="1">Arlian Lab</strain>
        <tissue evidence="1">Whole body</tissue>
    </source>
</reference>
<gene>
    <name evidence="1" type="ORF">BLA29_012559</name>
</gene>
<protein>
    <submittedName>
        <fullName evidence="1">Uncharacterized protein</fullName>
    </submittedName>
</protein>
<dbReference type="OrthoDB" id="10256524at2759"/>
<feature type="non-terminal residue" evidence="1">
    <location>
        <position position="1"/>
    </location>
</feature>
<dbReference type="EMBL" id="MUJZ01068330">
    <property type="protein sequence ID" value="OTF69884.1"/>
    <property type="molecule type" value="Genomic_DNA"/>
</dbReference>
<name>A0A1Y3APX8_EURMA</name>
<evidence type="ECO:0000313" key="1">
    <source>
        <dbReference type="EMBL" id="OTF69884.1"/>
    </source>
</evidence>
<sequence>IDALVIKGTQLCRLIKHRRTYQPNVEIPSQLYENVEDVYRTLSLLVDNIYSDSKTLPFIQKHLLLHGHYARFIKIVLKQLDDLVGSSSVNNSGGCSNDEDPFWTNKIDTEHRIIRALEQLGWHHLSCHLQRQIHVKFPNSYRKF</sequence>
<dbReference type="InterPro" id="IPR046939">
    <property type="entry name" value="TPPII_C_sf"/>
</dbReference>